<dbReference type="Gene3D" id="3.40.50.300">
    <property type="entry name" value="P-loop containing nucleotide triphosphate hydrolases"/>
    <property type="match status" value="1"/>
</dbReference>
<evidence type="ECO:0000256" key="1">
    <source>
        <dbReference type="ARBA" id="ARBA00006464"/>
    </source>
</evidence>
<accession>A0A7W7CA63</accession>
<keyword evidence="4" id="KW-0547">Nucleotide-binding</keyword>
<dbReference type="CDD" id="cd00267">
    <property type="entry name" value="ABC_ATPase"/>
    <property type="match status" value="1"/>
</dbReference>
<dbReference type="InterPro" id="IPR042095">
    <property type="entry name" value="SUMF_sf"/>
</dbReference>
<dbReference type="SUPFAM" id="SSF56436">
    <property type="entry name" value="C-type lectin-like"/>
    <property type="match status" value="1"/>
</dbReference>
<dbReference type="PROSITE" id="PS50837">
    <property type="entry name" value="NACHT"/>
    <property type="match status" value="1"/>
</dbReference>
<gene>
    <name evidence="4" type="ORF">HNR67_003355</name>
</gene>
<dbReference type="EMBL" id="JACHMH010000001">
    <property type="protein sequence ID" value="MBB4677237.1"/>
    <property type="molecule type" value="Genomic_DNA"/>
</dbReference>
<evidence type="ECO:0000259" key="3">
    <source>
        <dbReference type="PROSITE" id="PS50837"/>
    </source>
</evidence>
<keyword evidence="5" id="KW-1185">Reference proteome</keyword>
<feature type="transmembrane region" description="Helical" evidence="2">
    <location>
        <begin position="979"/>
        <end position="1001"/>
    </location>
</feature>
<comment type="similarity">
    <text evidence="1">Belongs to the bacterial sugar transferase family.</text>
</comment>
<reference evidence="4 5" key="1">
    <citation type="submission" date="2020-08" db="EMBL/GenBank/DDBJ databases">
        <title>Sequencing the genomes of 1000 actinobacteria strains.</title>
        <authorList>
            <person name="Klenk H.-P."/>
        </authorList>
    </citation>
    <scope>NUCLEOTIDE SEQUENCE [LARGE SCALE GENOMIC DNA]</scope>
    <source>
        <strain evidence="4 5">DSM 44230</strain>
    </source>
</reference>
<evidence type="ECO:0000313" key="4">
    <source>
        <dbReference type="EMBL" id="MBB4677237.1"/>
    </source>
</evidence>
<dbReference type="PANTHER" id="PTHR30576">
    <property type="entry name" value="COLANIC BIOSYNTHESIS UDP-GLUCOSE LIPID CARRIER TRANSFERASE"/>
    <property type="match status" value="1"/>
</dbReference>
<dbReference type="Proteomes" id="UP000533598">
    <property type="component" value="Unassembled WGS sequence"/>
</dbReference>
<dbReference type="Gene3D" id="3.90.1580.10">
    <property type="entry name" value="paralog of FGE (formylglycine-generating enzyme)"/>
    <property type="match status" value="1"/>
</dbReference>
<evidence type="ECO:0000313" key="5">
    <source>
        <dbReference type="Proteomes" id="UP000533598"/>
    </source>
</evidence>
<dbReference type="Pfam" id="PF05729">
    <property type="entry name" value="NACHT"/>
    <property type="match status" value="1"/>
</dbReference>
<dbReference type="AlphaFoldDB" id="A0A7W7CA63"/>
<dbReference type="InterPro" id="IPR003593">
    <property type="entry name" value="AAA+_ATPase"/>
</dbReference>
<dbReference type="InterPro" id="IPR007111">
    <property type="entry name" value="NACHT_NTPase"/>
</dbReference>
<feature type="transmembrane region" description="Helical" evidence="2">
    <location>
        <begin position="35"/>
        <end position="59"/>
    </location>
</feature>
<evidence type="ECO:0000256" key="2">
    <source>
        <dbReference type="SAM" id="Phobius"/>
    </source>
</evidence>
<keyword evidence="2" id="KW-0812">Transmembrane</keyword>
<dbReference type="Pfam" id="PF02397">
    <property type="entry name" value="Bac_transf"/>
    <property type="match status" value="1"/>
</dbReference>
<proteinExistence type="inferred from homology"/>
<protein>
    <submittedName>
        <fullName evidence="4">Lipopolysaccharide/colanic/teichoic acid biosynthesis glycosyltransferase/energy-coupling factor transporter ATP-binding protein EcfA2</fullName>
    </submittedName>
</protein>
<dbReference type="SMART" id="SM00382">
    <property type="entry name" value="AAA"/>
    <property type="match status" value="1"/>
</dbReference>
<keyword evidence="4" id="KW-0067">ATP-binding</keyword>
<dbReference type="PANTHER" id="PTHR30576:SF10">
    <property type="entry name" value="SLL5057 PROTEIN"/>
    <property type="match status" value="1"/>
</dbReference>
<dbReference type="GO" id="GO:0016780">
    <property type="term" value="F:phosphotransferase activity, for other substituted phosphate groups"/>
    <property type="evidence" value="ECO:0007669"/>
    <property type="project" value="TreeGrafter"/>
</dbReference>
<dbReference type="InterPro" id="IPR003362">
    <property type="entry name" value="Bact_transf"/>
</dbReference>
<feature type="domain" description="NACHT" evidence="3">
    <location>
        <begin position="161"/>
        <end position="291"/>
    </location>
</feature>
<dbReference type="SUPFAM" id="SSF52540">
    <property type="entry name" value="P-loop containing nucleoside triphosphate hydrolases"/>
    <property type="match status" value="1"/>
</dbReference>
<keyword evidence="2" id="KW-0472">Membrane</keyword>
<comment type="caution">
    <text evidence="4">The sequence shown here is derived from an EMBL/GenBank/DDBJ whole genome shotgun (WGS) entry which is preliminary data.</text>
</comment>
<dbReference type="InterPro" id="IPR027417">
    <property type="entry name" value="P-loop_NTPase"/>
</dbReference>
<keyword evidence="2" id="KW-1133">Transmembrane helix</keyword>
<organism evidence="4 5">
    <name type="scientific">Crossiella cryophila</name>
    <dbReference type="NCBI Taxonomy" id="43355"/>
    <lineage>
        <taxon>Bacteria</taxon>
        <taxon>Bacillati</taxon>
        <taxon>Actinomycetota</taxon>
        <taxon>Actinomycetes</taxon>
        <taxon>Pseudonocardiales</taxon>
        <taxon>Pseudonocardiaceae</taxon>
        <taxon>Crossiella</taxon>
    </lineage>
</organism>
<keyword evidence="4" id="KW-0808">Transferase</keyword>
<dbReference type="GO" id="GO:0005524">
    <property type="term" value="F:ATP binding"/>
    <property type="evidence" value="ECO:0007669"/>
    <property type="project" value="UniProtKB-KW"/>
</dbReference>
<dbReference type="InterPro" id="IPR016187">
    <property type="entry name" value="CTDL_fold"/>
</dbReference>
<name>A0A7W7CA63_9PSEU</name>
<sequence length="1166" mass="130267">MMFSSLPRAVLSVLAAVGIPVGCVASIPALRDNPLITVALIFAYEFGVLLAGVGSAVLAQLHSRWSVRIADAFDGAVQRQFSGYTRFYLRYVAADTRYIDLKGVASRAEFTLEMKDIYVRLALDADPAWKSSANPVDYAPWRTGNGAEVWEWLRDGQGTGSVIVILGPPGRGKTTLLRHIAFVIASGGRTASRLKAPQKIPVIVYLRDHKDWTFSTPADLVDLIMRALPSIGGRPRPPQWIEKNLRRGRFLLLIDGLDEIPDAATRRAMTSWIETQASAQAGNLLLITSRPFGYRDNEIIGATVVNVQAFTAGQIDAFITQWYRATSIRSYGGDNESARIAAARGAAELSTRLGQTRALHDLASNPLLLTMIATVHHYRDALPGSRAELYREICDVFLGKRHEARGVVLDMPAARKKMVLQELAFAMMLRGVRDLSVADAAELVEPALTRVATRISPADFLRRVEESSGLLLERERGLLMFAHLTLQEFLAAEHIRENKLGRELIGFVEHDWWRETTLLYAANADATEIISACLRAEGEREAELLALAVQCVEEARELSPETRSLVEQRLNPPGLRANPASRRNAARARLLLRATREQRVSRDSYIGPPVTWLEYQHFLDSIDDCRVPDHWAAPVFPEGAQNEAATGMRHDDALAFCTWLTTELGAEHKYRLPSTRELDVILGNNESSTIYWSANAFGAHSDRRVSRLFRAYNEQRERVPYPSADYERWRGEFLRIANEDLVRVDELADGLTLSIDVPGSGSFAVTLIGDELLPSEIDSTTPLPTNCDLRQVTRKVAEVARIADAYADLVYPGDLNADISGELARMGAGLVEVAGQAFDRESRRARQDFNARQARQAARIMVVAMANVAAALRNRWVGNKFTDPTRVLRRLEPNREEDRQLIGIMAISLLHDYLRALYLQLLLHEARVTGAIPPLESFRYVRVGQHEGGVTSVRHYLAEIGHTLKRTPWHYLKPFVDRIMALALLLLITPLFFMITVFVVLDSSGPAFCVQRCYGRKGKTFSVIKFRTMYVNSDAIRMQQEGVNDRATPLFKMRTDPRVTRVGRVLRRYSLDGLPQLFNVLVGHMSIVGPRAMLPQEVEQYGQDAARTLLVKPGVTGLWQVSGRSDLSWEESIRLELRYVEDVSFGLDLAIAWMTVRAIVVGRGAY</sequence>